<keyword evidence="5 8" id="KW-0812">Transmembrane</keyword>
<dbReference type="InterPro" id="IPR035906">
    <property type="entry name" value="MetI-like_sf"/>
</dbReference>
<dbReference type="CDD" id="cd06261">
    <property type="entry name" value="TM_PBP2"/>
    <property type="match status" value="1"/>
</dbReference>
<evidence type="ECO:0000313" key="11">
    <source>
        <dbReference type="Proteomes" id="UP000178953"/>
    </source>
</evidence>
<comment type="subcellular location">
    <subcellularLocation>
        <location evidence="1 8">Cell membrane</location>
        <topology evidence="1 8">Multi-pass membrane protein</topology>
    </subcellularLocation>
</comment>
<comment type="similarity">
    <text evidence="2">Belongs to the binding-protein-dependent transport system permease family. CysTW subfamily.</text>
</comment>
<dbReference type="GO" id="GO:0005886">
    <property type="term" value="C:plasma membrane"/>
    <property type="evidence" value="ECO:0007669"/>
    <property type="project" value="UniProtKB-SubCell"/>
</dbReference>
<dbReference type="PROSITE" id="PS50928">
    <property type="entry name" value="ABC_TM1"/>
    <property type="match status" value="1"/>
</dbReference>
<proteinExistence type="inferred from homology"/>
<feature type="transmembrane region" description="Helical" evidence="8">
    <location>
        <begin position="159"/>
        <end position="184"/>
    </location>
</feature>
<protein>
    <submittedName>
        <fullName evidence="10">ABC transporter permease</fullName>
    </submittedName>
</protein>
<dbReference type="RefSeq" id="WP_070351387.1">
    <property type="nucleotide sequence ID" value="NZ_CP043474.1"/>
</dbReference>
<dbReference type="SUPFAM" id="SSF161098">
    <property type="entry name" value="MetI-like"/>
    <property type="match status" value="1"/>
</dbReference>
<sequence length="290" mass="31657">MTIRDRIAEANADVAATHDDATPKRSLATRLNLGDNALRVVAGLVLLYLFLPIFVIILFSFNKPTGKFNYTWRGFTLENWADPFKYPALTEALKLSLSIAAVSTLIALVLGTLVAIALVRQRFRGSRAVDTFLVLPLTAPEVVMGASLLTLFLDLNWAAGYTTILIAHVAFEVSFIAMTVRARVRGFDWTLEDASMDLGASPTRTFFRVTLPLIVPGIVAAAMLSFALSLDDFIITYFVSGSTTTYPLYVNAAVKAAVPPQINVLATAILLISLLLLAVGTLYRRKRIDT</sequence>
<name>A0A1E8Q9Z6_9MYCO</name>
<evidence type="ECO:0000256" key="8">
    <source>
        <dbReference type="RuleBase" id="RU363032"/>
    </source>
</evidence>
<feature type="transmembrane region" description="Helical" evidence="8">
    <location>
        <begin position="95"/>
        <end position="119"/>
    </location>
</feature>
<feature type="transmembrane region" description="Helical" evidence="8">
    <location>
        <begin position="40"/>
        <end position="61"/>
    </location>
</feature>
<dbReference type="InterPro" id="IPR051789">
    <property type="entry name" value="Bact_Polyamine_Transport"/>
</dbReference>
<keyword evidence="6 8" id="KW-1133">Transmembrane helix</keyword>
<keyword evidence="11" id="KW-1185">Reference proteome</keyword>
<gene>
    <name evidence="10" type="ORF">BEL07_01685</name>
</gene>
<evidence type="ECO:0000256" key="1">
    <source>
        <dbReference type="ARBA" id="ARBA00004651"/>
    </source>
</evidence>
<evidence type="ECO:0000256" key="4">
    <source>
        <dbReference type="ARBA" id="ARBA00022475"/>
    </source>
</evidence>
<dbReference type="Gene3D" id="1.10.3720.10">
    <property type="entry name" value="MetI-like"/>
    <property type="match status" value="1"/>
</dbReference>
<evidence type="ECO:0000256" key="7">
    <source>
        <dbReference type="ARBA" id="ARBA00023136"/>
    </source>
</evidence>
<feature type="transmembrane region" description="Helical" evidence="8">
    <location>
        <begin position="264"/>
        <end position="283"/>
    </location>
</feature>
<keyword evidence="7 8" id="KW-0472">Membrane</keyword>
<evidence type="ECO:0000256" key="6">
    <source>
        <dbReference type="ARBA" id="ARBA00022989"/>
    </source>
</evidence>
<dbReference type="PANTHER" id="PTHR43848:SF2">
    <property type="entry name" value="PUTRESCINE TRANSPORT SYSTEM PERMEASE PROTEIN POTI"/>
    <property type="match status" value="1"/>
</dbReference>
<dbReference type="InterPro" id="IPR000515">
    <property type="entry name" value="MetI-like"/>
</dbReference>
<evidence type="ECO:0000256" key="2">
    <source>
        <dbReference type="ARBA" id="ARBA00007069"/>
    </source>
</evidence>
<dbReference type="Proteomes" id="UP000178953">
    <property type="component" value="Unassembled WGS sequence"/>
</dbReference>
<keyword evidence="3 8" id="KW-0813">Transport</keyword>
<comment type="caution">
    <text evidence="10">The sequence shown here is derived from an EMBL/GenBank/DDBJ whole genome shotgun (WGS) entry which is preliminary data.</text>
</comment>
<evidence type="ECO:0000256" key="3">
    <source>
        <dbReference type="ARBA" id="ARBA00022448"/>
    </source>
</evidence>
<feature type="transmembrane region" description="Helical" evidence="8">
    <location>
        <begin position="131"/>
        <end position="153"/>
    </location>
</feature>
<feature type="domain" description="ABC transmembrane type-1" evidence="9">
    <location>
        <begin position="93"/>
        <end position="283"/>
    </location>
</feature>
<keyword evidence="4" id="KW-1003">Cell membrane</keyword>
<evidence type="ECO:0000259" key="9">
    <source>
        <dbReference type="PROSITE" id="PS50928"/>
    </source>
</evidence>
<dbReference type="GO" id="GO:0055085">
    <property type="term" value="P:transmembrane transport"/>
    <property type="evidence" value="ECO:0007669"/>
    <property type="project" value="InterPro"/>
</dbReference>
<organism evidence="10 11">
    <name type="scientific">Mycolicibacterium grossiae</name>
    <dbReference type="NCBI Taxonomy" id="1552759"/>
    <lineage>
        <taxon>Bacteria</taxon>
        <taxon>Bacillati</taxon>
        <taxon>Actinomycetota</taxon>
        <taxon>Actinomycetes</taxon>
        <taxon>Mycobacteriales</taxon>
        <taxon>Mycobacteriaceae</taxon>
        <taxon>Mycolicibacterium</taxon>
    </lineage>
</organism>
<feature type="transmembrane region" description="Helical" evidence="8">
    <location>
        <begin position="205"/>
        <end position="228"/>
    </location>
</feature>
<reference evidence="10 11" key="1">
    <citation type="submission" date="2016-09" db="EMBL/GenBank/DDBJ databases">
        <title>genome sequence of Mycobacterium sp. 739 SCH.</title>
        <authorList>
            <person name="Greninger A.L."/>
            <person name="Qin X."/>
            <person name="Jerome K."/>
            <person name="Vora S."/>
            <person name="Quinn K."/>
        </authorList>
    </citation>
    <scope>NUCLEOTIDE SEQUENCE [LARGE SCALE GENOMIC DNA]</scope>
    <source>
        <strain evidence="10 11">SCH</strain>
    </source>
</reference>
<evidence type="ECO:0000313" key="10">
    <source>
        <dbReference type="EMBL" id="OFJ55397.1"/>
    </source>
</evidence>
<dbReference type="AlphaFoldDB" id="A0A1E8Q9Z6"/>
<accession>A0A1E8Q9Z6</accession>
<dbReference type="PANTHER" id="PTHR43848">
    <property type="entry name" value="PUTRESCINE TRANSPORT SYSTEM PERMEASE PROTEIN POTI"/>
    <property type="match status" value="1"/>
</dbReference>
<dbReference type="Pfam" id="PF00528">
    <property type="entry name" value="BPD_transp_1"/>
    <property type="match status" value="1"/>
</dbReference>
<evidence type="ECO:0000256" key="5">
    <source>
        <dbReference type="ARBA" id="ARBA00022692"/>
    </source>
</evidence>
<dbReference type="EMBL" id="MCHX01000003">
    <property type="protein sequence ID" value="OFJ55397.1"/>
    <property type="molecule type" value="Genomic_DNA"/>
</dbReference>